<evidence type="ECO:0000313" key="3">
    <source>
        <dbReference type="Proteomes" id="UP000007148"/>
    </source>
</evidence>
<dbReference type="STRING" id="1109443.G4TZM0"/>
<dbReference type="CDD" id="cd09272">
    <property type="entry name" value="RNase_HI_RT_Ty1"/>
    <property type="match status" value="1"/>
</dbReference>
<dbReference type="Proteomes" id="UP000007148">
    <property type="component" value="Unassembled WGS sequence"/>
</dbReference>
<evidence type="ECO:0000259" key="1">
    <source>
        <dbReference type="Pfam" id="PF07727"/>
    </source>
</evidence>
<feature type="domain" description="Reverse transcriptase Ty1/copia-type" evidence="1">
    <location>
        <begin position="1"/>
        <end position="150"/>
    </location>
</feature>
<dbReference type="AlphaFoldDB" id="G4TZM0"/>
<dbReference type="OMA" id="GYNTIPY"/>
<gene>
    <name evidence="2" type="ORF">PIIN_10750</name>
</gene>
<comment type="caution">
    <text evidence="2">The sequence shown here is derived from an EMBL/GenBank/DDBJ whole genome shotgun (WGS) entry which is preliminary data.</text>
</comment>
<dbReference type="InterPro" id="IPR043502">
    <property type="entry name" value="DNA/RNA_pol_sf"/>
</dbReference>
<dbReference type="Pfam" id="PF07727">
    <property type="entry name" value="RVT_2"/>
    <property type="match status" value="1"/>
</dbReference>
<dbReference type="OrthoDB" id="3344688at2759"/>
<protein>
    <recommendedName>
        <fullName evidence="1">Reverse transcriptase Ty1/copia-type domain-containing protein</fullName>
    </recommendedName>
</protein>
<proteinExistence type="predicted"/>
<dbReference type="EMBL" id="CAFZ01000980">
    <property type="protein sequence ID" value="CCA76763.1"/>
    <property type="molecule type" value="Genomic_DNA"/>
</dbReference>
<accession>G4TZM0</accession>
<evidence type="ECO:0000313" key="2">
    <source>
        <dbReference type="EMBL" id="CCA76763.1"/>
    </source>
</evidence>
<dbReference type="SUPFAM" id="SSF56672">
    <property type="entry name" value="DNA/RNA polymerases"/>
    <property type="match status" value="1"/>
</dbReference>
<dbReference type="InterPro" id="IPR013103">
    <property type="entry name" value="RVT_2"/>
</dbReference>
<dbReference type="InParanoid" id="G4TZM0"/>
<keyword evidence="3" id="KW-1185">Reference proteome</keyword>
<name>G4TZM0_SERID</name>
<sequence>MRKPEGVEFEGYEGTSWVLQLLKGLYGIKQGPRIWSVKLHTVVSEIGFKRLESDHSVFIYERDSVKIIVPVHVDDLLLASKSSEAIQMVKDELKARFKIHDQGPTSFLLGVKLERDRQSHTISLSQPAYIEQILETYKMQDCNGADTPMAEKPLLSTKDSPQTEQEKLEMRNVPYREALGKLIYLATATRPDISYAVGVLCWFSKNPGQAHWLALKRVLQYLRKTTNYKLTYGLKPDSDELFTTHSDADLGGNADNTRSTAGFVMSIGGGAVMWSSRLQRHTSLSSTESEYTTASATGCEMIWMRSFLNEIGYNTIPYTTNAQDRGPVAQR</sequence>
<dbReference type="HOGENOM" id="CLU_001650_21_0_1"/>
<dbReference type="PANTHER" id="PTHR11439:SF463">
    <property type="entry name" value="REVERSE TRANSCRIPTASE TY1_COPIA-TYPE DOMAIN-CONTAINING PROTEIN"/>
    <property type="match status" value="1"/>
</dbReference>
<reference evidence="2 3" key="1">
    <citation type="journal article" date="2011" name="PLoS Pathog.">
        <title>Endophytic Life Strategies Decoded by Genome and Transcriptome Analyses of the Mutualistic Root Symbiont Piriformospora indica.</title>
        <authorList>
            <person name="Zuccaro A."/>
            <person name="Lahrmann U."/>
            <person name="Guldener U."/>
            <person name="Langen G."/>
            <person name="Pfiffi S."/>
            <person name="Biedenkopf D."/>
            <person name="Wong P."/>
            <person name="Samans B."/>
            <person name="Grimm C."/>
            <person name="Basiewicz M."/>
            <person name="Murat C."/>
            <person name="Martin F."/>
            <person name="Kogel K.H."/>
        </authorList>
    </citation>
    <scope>NUCLEOTIDE SEQUENCE [LARGE SCALE GENOMIC DNA]</scope>
    <source>
        <strain evidence="2 3">DSM 11827</strain>
    </source>
</reference>
<dbReference type="PANTHER" id="PTHR11439">
    <property type="entry name" value="GAG-POL-RELATED RETROTRANSPOSON"/>
    <property type="match status" value="1"/>
</dbReference>
<dbReference type="eggNOG" id="KOG0017">
    <property type="taxonomic scope" value="Eukaryota"/>
</dbReference>
<organism evidence="2 3">
    <name type="scientific">Serendipita indica (strain DSM 11827)</name>
    <name type="common">Root endophyte fungus</name>
    <name type="synonym">Piriformospora indica</name>
    <dbReference type="NCBI Taxonomy" id="1109443"/>
    <lineage>
        <taxon>Eukaryota</taxon>
        <taxon>Fungi</taxon>
        <taxon>Dikarya</taxon>
        <taxon>Basidiomycota</taxon>
        <taxon>Agaricomycotina</taxon>
        <taxon>Agaricomycetes</taxon>
        <taxon>Sebacinales</taxon>
        <taxon>Serendipitaceae</taxon>
        <taxon>Serendipita</taxon>
    </lineage>
</organism>